<reference evidence="1" key="1">
    <citation type="submission" date="2023-07" db="EMBL/GenBank/DDBJ databases">
        <title>Sorghum-associated microbial communities from plants grown in Nebraska, USA.</title>
        <authorList>
            <person name="Schachtman D."/>
        </authorList>
    </citation>
    <scope>NUCLEOTIDE SEQUENCE</scope>
    <source>
        <strain evidence="1">BE56</strain>
    </source>
</reference>
<accession>A0ACC6K3W1</accession>
<comment type="caution">
    <text evidence="1">The sequence shown here is derived from an EMBL/GenBank/DDBJ whole genome shotgun (WGS) entry which is preliminary data.</text>
</comment>
<protein>
    <submittedName>
        <fullName evidence="1">AraC-like DNA-binding protein</fullName>
    </submittedName>
</protein>
<evidence type="ECO:0000313" key="2">
    <source>
        <dbReference type="Proteomes" id="UP001259587"/>
    </source>
</evidence>
<organism evidence="1 2">
    <name type="scientific">Pseudomonas hunanensis</name>
    <dbReference type="NCBI Taxonomy" id="1247546"/>
    <lineage>
        <taxon>Bacteria</taxon>
        <taxon>Pseudomonadati</taxon>
        <taxon>Pseudomonadota</taxon>
        <taxon>Gammaproteobacteria</taxon>
        <taxon>Pseudomonadales</taxon>
        <taxon>Pseudomonadaceae</taxon>
        <taxon>Pseudomonas</taxon>
    </lineage>
</organism>
<gene>
    <name evidence="1" type="ORF">J2W83_002721</name>
</gene>
<proteinExistence type="predicted"/>
<evidence type="ECO:0000313" key="1">
    <source>
        <dbReference type="EMBL" id="MDR6713118.1"/>
    </source>
</evidence>
<sequence>MPLTSEPLHATPQLELSWVRASGAASFPRHTHDEYVLGANLSGHERIWLDGREMDVLPGQVTLYNPLAVQGSAFAEGGVEYISLHVAPEALSEVIAANNLRSTAQPPSFEHGILQRPALFAALLELAQANVEHREQAQLLLFAQLLLQASTAPGEQSPAVASSQAFMRDHLHQRLELDQLAQVAGLSKFHYVRCFKKATGLGPLQYHMQLRLIEARRRLRLGRHPQDVALDLGFYDQSHFITAFRRVHGVTPQHYAAARINSR</sequence>
<keyword evidence="2" id="KW-1185">Reference proteome</keyword>
<dbReference type="Proteomes" id="UP001259587">
    <property type="component" value="Unassembled WGS sequence"/>
</dbReference>
<name>A0ACC6K3W1_9PSED</name>
<dbReference type="EMBL" id="JAVDTH010000014">
    <property type="protein sequence ID" value="MDR6713118.1"/>
    <property type="molecule type" value="Genomic_DNA"/>
</dbReference>